<keyword evidence="7" id="KW-1185">Reference proteome</keyword>
<dbReference type="SUPFAM" id="SSF54189">
    <property type="entry name" value="Ribosomal proteins S24e, L23 and L15e"/>
    <property type="match status" value="1"/>
</dbReference>
<dbReference type="Gene3D" id="3.30.70.330">
    <property type="match status" value="1"/>
</dbReference>
<comment type="caution">
    <text evidence="6">The sequence shown here is derived from an EMBL/GenBank/DDBJ whole genome shotgun (WGS) entry which is preliminary data.</text>
</comment>
<dbReference type="InterPro" id="IPR013025">
    <property type="entry name" value="Ribosomal_uL23-like"/>
</dbReference>
<dbReference type="GO" id="GO:0003735">
    <property type="term" value="F:structural constituent of ribosome"/>
    <property type="evidence" value="ECO:0007669"/>
    <property type="project" value="InterPro"/>
</dbReference>
<dbReference type="EMBL" id="JAVHNQ010000015">
    <property type="protein sequence ID" value="KAK6332384.1"/>
    <property type="molecule type" value="Genomic_DNA"/>
</dbReference>
<dbReference type="InterPro" id="IPR012677">
    <property type="entry name" value="Nucleotide-bd_a/b_plait_sf"/>
</dbReference>
<comment type="similarity">
    <text evidence="1">Belongs to the universal ribosomal protein uL23 family.</text>
</comment>
<dbReference type="AlphaFoldDB" id="A0AAV9U1N5"/>
<evidence type="ECO:0000256" key="5">
    <source>
        <dbReference type="SAM" id="MobiDB-lite"/>
    </source>
</evidence>
<proteinExistence type="inferred from homology"/>
<feature type="region of interest" description="Disordered" evidence="5">
    <location>
        <begin position="147"/>
        <end position="178"/>
    </location>
</feature>
<evidence type="ECO:0000256" key="4">
    <source>
        <dbReference type="ARBA" id="ARBA00039977"/>
    </source>
</evidence>
<evidence type="ECO:0000313" key="6">
    <source>
        <dbReference type="EMBL" id="KAK6332384.1"/>
    </source>
</evidence>
<evidence type="ECO:0000256" key="1">
    <source>
        <dbReference type="ARBA" id="ARBA00006700"/>
    </source>
</evidence>
<dbReference type="GO" id="GO:0005762">
    <property type="term" value="C:mitochondrial large ribosomal subunit"/>
    <property type="evidence" value="ECO:0007669"/>
    <property type="project" value="TreeGrafter"/>
</dbReference>
<dbReference type="PANTHER" id="PTHR12059">
    <property type="entry name" value="RIBOSOMAL PROTEIN L23-RELATED"/>
    <property type="match status" value="1"/>
</dbReference>
<evidence type="ECO:0000256" key="3">
    <source>
        <dbReference type="ARBA" id="ARBA00023274"/>
    </source>
</evidence>
<dbReference type="Proteomes" id="UP001375240">
    <property type="component" value="Unassembled WGS sequence"/>
</dbReference>
<dbReference type="PANTHER" id="PTHR12059:SF5">
    <property type="entry name" value="LARGE RIBOSOMAL SUBUNIT PROTEIN UL23M"/>
    <property type="match status" value="1"/>
</dbReference>
<dbReference type="InterPro" id="IPR012678">
    <property type="entry name" value="Ribosomal_uL23/eL15/eS24_sf"/>
</dbReference>
<sequence>MKNIYLPNFVIALLRTPRLPPNYAQFSVPLNFNKLDLRNYLRNAYGLSVIGIRSSIRHSPVILEQKRGGPKRYMRKRAEKRMTIEMTEPFVWPDEPTDLSKYDHALYTNIEKYREKIFEEARDANRGRLPPDDARKKIAQAVAEKLKAEAAGPTRATEELTDVDFDSLISGGKSKSQE</sequence>
<evidence type="ECO:0000313" key="7">
    <source>
        <dbReference type="Proteomes" id="UP001375240"/>
    </source>
</evidence>
<organism evidence="6 7">
    <name type="scientific">Orbilia brochopaga</name>
    <dbReference type="NCBI Taxonomy" id="3140254"/>
    <lineage>
        <taxon>Eukaryota</taxon>
        <taxon>Fungi</taxon>
        <taxon>Dikarya</taxon>
        <taxon>Ascomycota</taxon>
        <taxon>Pezizomycotina</taxon>
        <taxon>Orbiliomycetes</taxon>
        <taxon>Orbiliales</taxon>
        <taxon>Orbiliaceae</taxon>
        <taxon>Orbilia</taxon>
    </lineage>
</organism>
<accession>A0AAV9U1N5</accession>
<dbReference type="GO" id="GO:0032543">
    <property type="term" value="P:mitochondrial translation"/>
    <property type="evidence" value="ECO:0007669"/>
    <property type="project" value="TreeGrafter"/>
</dbReference>
<protein>
    <recommendedName>
        <fullName evidence="4">Large ribosomal subunit protein uL23m</fullName>
    </recommendedName>
</protein>
<reference evidence="6 7" key="1">
    <citation type="submission" date="2019-10" db="EMBL/GenBank/DDBJ databases">
        <authorList>
            <person name="Palmer J.M."/>
        </authorList>
    </citation>
    <scope>NUCLEOTIDE SEQUENCE [LARGE SCALE GENOMIC DNA]</scope>
    <source>
        <strain evidence="6 7">TWF696</strain>
    </source>
</reference>
<keyword evidence="3" id="KW-0687">Ribonucleoprotein</keyword>
<keyword evidence="2" id="KW-0689">Ribosomal protein</keyword>
<evidence type="ECO:0000256" key="2">
    <source>
        <dbReference type="ARBA" id="ARBA00022980"/>
    </source>
</evidence>
<gene>
    <name evidence="6" type="ORF">TWF696_003101</name>
</gene>
<name>A0AAV9U1N5_9PEZI</name>